<reference evidence="1 2" key="1">
    <citation type="submission" date="2016-06" db="EMBL/GenBank/DDBJ databases">
        <authorList>
            <person name="Kjaerup R.B."/>
            <person name="Dalgaard T.S."/>
            <person name="Juul-Madsen H.R."/>
        </authorList>
    </citation>
    <scope>NUCLEOTIDE SEQUENCE [LARGE SCALE GENOMIC DNA]</scope>
    <source>
        <strain evidence="1 2">Pb300</strain>
    </source>
</reference>
<gene>
    <name evidence="1" type="ORF">ACO22_06959</name>
</gene>
<organism evidence="1 2">
    <name type="scientific">Paracoccidioides brasiliensis</name>
    <dbReference type="NCBI Taxonomy" id="121759"/>
    <lineage>
        <taxon>Eukaryota</taxon>
        <taxon>Fungi</taxon>
        <taxon>Dikarya</taxon>
        <taxon>Ascomycota</taxon>
        <taxon>Pezizomycotina</taxon>
        <taxon>Eurotiomycetes</taxon>
        <taxon>Eurotiomycetidae</taxon>
        <taxon>Onygenales</taxon>
        <taxon>Ajellomycetaceae</taxon>
        <taxon>Paracoccidioides</taxon>
    </lineage>
</organism>
<accession>A0A1D2J5Y6</accession>
<feature type="non-terminal residue" evidence="1">
    <location>
        <position position="106"/>
    </location>
</feature>
<evidence type="ECO:0000313" key="2">
    <source>
        <dbReference type="Proteomes" id="UP000242814"/>
    </source>
</evidence>
<name>A0A1D2J5Y6_PARBR</name>
<evidence type="ECO:0000313" key="1">
    <source>
        <dbReference type="EMBL" id="ODH13734.1"/>
    </source>
</evidence>
<sequence length="106" mass="11393">MQGRAGYAVHAAEGFKCTPVADGEAREGTKVVAIKLMEQATSGRTDSSNEALEGFVDQAIGVLNCGWFFWREPSAEGSGGRNKGFKQEARNLQGMQSNAALLEKRI</sequence>
<proteinExistence type="predicted"/>
<dbReference type="VEuPathDB" id="FungiDB:PABG_12192"/>
<comment type="caution">
    <text evidence="1">The sequence shown here is derived from an EMBL/GenBank/DDBJ whole genome shotgun (WGS) entry which is preliminary data.</text>
</comment>
<dbReference type="EMBL" id="LZYO01000428">
    <property type="protein sequence ID" value="ODH13734.1"/>
    <property type="molecule type" value="Genomic_DNA"/>
</dbReference>
<protein>
    <submittedName>
        <fullName evidence="1">Uncharacterized protein</fullName>
    </submittedName>
</protein>
<dbReference type="Proteomes" id="UP000242814">
    <property type="component" value="Unassembled WGS sequence"/>
</dbReference>
<dbReference type="AlphaFoldDB" id="A0A1D2J5Y6"/>